<dbReference type="GO" id="GO:0004614">
    <property type="term" value="F:phosphoglucomutase activity"/>
    <property type="evidence" value="ECO:0007669"/>
    <property type="project" value="InterPro"/>
</dbReference>
<sequence>MDDSPLQVLTLPTAPYPDQRPGTSGLRKKVFVFQSKRNYLQNFVQSIYSSIDLLDRQGSTMVVGGDGRYFNQTAIEIIVQMAAANGVGRLVIGHHGIMSTPAVSCVIRKYKAIGGIVLTASHNPGGREGDFGIKFNTANGGPAQDAVTNRIFQISRTIEEYAICPELRVDLATLSKQKFDLENKFKPFTVEIVDSVESYANMLRNIFDFAALKELLSGENHIKIQLDAMHGVMGPYVKRILCEELGSPANSAINCVPLQDFGGQHPDPNLTYAADLVETMRGGQYDFGAAFDGDGDRNMILGKHGFFVNPSDSVAVIAANVFSIPYFQHTGVRGYARSMPTSAALDNVARATKIELYETPTGWKFFGNLMDAGKLSLCGEESFGTGADHIREKDGLWAVLAWLSILATRKQSVEDIIKDHWQTFGRNFFTKYDYEEVDLDAAIQMMEDLELMILEKAFMGQRFAVGEKLYQVEKADNFEYTDPVDGRICRNQGLRIIFTDGSRIIYRLSGTGSMGATVRVYIDSYEKDPDKIFRDPQVMLAPLVTIALKVSQLHERTGRSGPSVIT</sequence>
<comment type="similarity">
    <text evidence="1 3">Belongs to the phosphohexose mutase family.</text>
</comment>
<name>A0A1S3LV01_SALSA</name>
<dbReference type="PANTHER" id="PTHR22573:SF60">
    <property type="entry name" value="PHOSPHOGLUCOMUTASE-1"/>
    <property type="match status" value="1"/>
</dbReference>
<dbReference type="PaxDb" id="8030-ENSSSAP00000074832"/>
<evidence type="ECO:0000313" key="7">
    <source>
        <dbReference type="Proteomes" id="UP001652741"/>
    </source>
</evidence>
<dbReference type="NCBIfam" id="NF005737">
    <property type="entry name" value="PRK07564.1-1"/>
    <property type="match status" value="1"/>
</dbReference>
<dbReference type="Pfam" id="PF02878">
    <property type="entry name" value="PGM_PMM_I"/>
    <property type="match status" value="1"/>
</dbReference>
<dbReference type="CDD" id="cd03085">
    <property type="entry name" value="PGM1"/>
    <property type="match status" value="1"/>
</dbReference>
<dbReference type="InterPro" id="IPR005846">
    <property type="entry name" value="A-D-PHexomutase_a/b/a-III"/>
</dbReference>
<feature type="domain" description="Alpha-D-phosphohexomutase alpha/beta/alpha" evidence="5">
    <location>
        <begin position="198"/>
        <end position="303"/>
    </location>
</feature>
<evidence type="ECO:0000259" key="5">
    <source>
        <dbReference type="Pfam" id="PF02879"/>
    </source>
</evidence>
<dbReference type="SUPFAM" id="SSF55957">
    <property type="entry name" value="Phosphoglucomutase, C-terminal domain"/>
    <property type="match status" value="1"/>
</dbReference>
<evidence type="ECO:0000256" key="1">
    <source>
        <dbReference type="ARBA" id="ARBA00010231"/>
    </source>
</evidence>
<dbReference type="InterPro" id="IPR045244">
    <property type="entry name" value="PGM"/>
</dbReference>
<keyword evidence="3" id="KW-0460">Magnesium</keyword>
<dbReference type="SUPFAM" id="SSF53738">
    <property type="entry name" value="Phosphoglucomutase, first 3 domains"/>
    <property type="match status" value="3"/>
</dbReference>
<evidence type="ECO:0000313" key="8">
    <source>
        <dbReference type="RefSeq" id="XP_013994772.2"/>
    </source>
</evidence>
<evidence type="ECO:0000259" key="4">
    <source>
        <dbReference type="Pfam" id="PF02878"/>
    </source>
</evidence>
<keyword evidence="7" id="KW-1185">Reference proteome</keyword>
<dbReference type="AlphaFoldDB" id="A0A1S3LV01"/>
<accession>A0A1S3LV01</accession>
<dbReference type="InterPro" id="IPR005844">
    <property type="entry name" value="A-D-PHexomutase_a/b/a-I"/>
</dbReference>
<keyword evidence="2" id="KW-0597">Phosphoprotein</keyword>
<organism evidence="7 8">
    <name type="scientific">Salmo salar</name>
    <name type="common">Atlantic salmon</name>
    <dbReference type="NCBI Taxonomy" id="8030"/>
    <lineage>
        <taxon>Eukaryota</taxon>
        <taxon>Metazoa</taxon>
        <taxon>Chordata</taxon>
        <taxon>Craniata</taxon>
        <taxon>Vertebrata</taxon>
        <taxon>Euteleostomi</taxon>
        <taxon>Actinopterygii</taxon>
        <taxon>Neopterygii</taxon>
        <taxon>Teleostei</taxon>
        <taxon>Protacanthopterygii</taxon>
        <taxon>Salmoniformes</taxon>
        <taxon>Salmonidae</taxon>
        <taxon>Salmoninae</taxon>
        <taxon>Salmo</taxon>
    </lineage>
</organism>
<protein>
    <submittedName>
        <fullName evidence="8">Phosphoglucomutase-1</fullName>
    </submittedName>
</protein>
<gene>
    <name evidence="8" type="primary">LOC106568718</name>
</gene>
<dbReference type="GeneID" id="106568718"/>
<keyword evidence="3" id="KW-0479">Metal-binding</keyword>
<dbReference type="InterPro" id="IPR016055">
    <property type="entry name" value="A-D-PHexomutase_a/b/a-I/II/III"/>
</dbReference>
<dbReference type="InterPro" id="IPR005841">
    <property type="entry name" value="Alpha-D-phosphohexomutase_SF"/>
</dbReference>
<dbReference type="PANTHER" id="PTHR22573">
    <property type="entry name" value="PHOSPHOHEXOMUTASE FAMILY MEMBER"/>
    <property type="match status" value="1"/>
</dbReference>
<dbReference type="Pfam" id="PF02880">
    <property type="entry name" value="PGM_PMM_III"/>
    <property type="match status" value="1"/>
</dbReference>
<dbReference type="RefSeq" id="XP_013994772.2">
    <property type="nucleotide sequence ID" value="XM_014139297.2"/>
</dbReference>
<dbReference type="InterPro" id="IPR005845">
    <property type="entry name" value="A-D-PHexomutase_a/b/a-II"/>
</dbReference>
<dbReference type="Gene3D" id="3.30.310.50">
    <property type="entry name" value="Alpha-D-phosphohexomutase, C-terminal domain"/>
    <property type="match status" value="1"/>
</dbReference>
<dbReference type="Pfam" id="PF02879">
    <property type="entry name" value="PGM_PMM_II"/>
    <property type="match status" value="1"/>
</dbReference>
<dbReference type="PROSITE" id="PS00710">
    <property type="entry name" value="PGM_PMM"/>
    <property type="match status" value="1"/>
</dbReference>
<dbReference type="InterPro" id="IPR036900">
    <property type="entry name" value="A-D-PHexomutase_C_sf"/>
</dbReference>
<dbReference type="Pfam" id="PF24947">
    <property type="entry name" value="PGM1_C_vert_fung"/>
    <property type="match status" value="1"/>
</dbReference>
<dbReference type="GO" id="GO:0005829">
    <property type="term" value="C:cytosol"/>
    <property type="evidence" value="ECO:0007669"/>
    <property type="project" value="TreeGrafter"/>
</dbReference>
<dbReference type="GO" id="GO:0000287">
    <property type="term" value="F:magnesium ion binding"/>
    <property type="evidence" value="ECO:0007669"/>
    <property type="project" value="InterPro"/>
</dbReference>
<reference evidence="8" key="1">
    <citation type="submission" date="2025-08" db="UniProtKB">
        <authorList>
            <consortium name="RefSeq"/>
        </authorList>
    </citation>
    <scope>IDENTIFICATION</scope>
</reference>
<dbReference type="Gene3D" id="3.40.120.10">
    <property type="entry name" value="Alpha-D-Glucose-1,6-Bisphosphate, subunit A, domain 3"/>
    <property type="match status" value="3"/>
</dbReference>
<dbReference type="Proteomes" id="UP001652741">
    <property type="component" value="Chromosome ssa14"/>
</dbReference>
<dbReference type="Bgee" id="ENSSSAG00000064906">
    <property type="expression patterns" value="Expressed in muscle tissue and 10 other cell types or tissues"/>
</dbReference>
<evidence type="ECO:0000256" key="2">
    <source>
        <dbReference type="ARBA" id="ARBA00022553"/>
    </source>
</evidence>
<dbReference type="InterPro" id="IPR016066">
    <property type="entry name" value="A-D-PHexomutase_CS"/>
</dbReference>
<proteinExistence type="inferred from homology"/>
<feature type="domain" description="Alpha-D-phosphohexomutase alpha/beta/alpha" evidence="4">
    <location>
        <begin position="19"/>
        <end position="161"/>
    </location>
</feature>
<dbReference type="GO" id="GO:0005975">
    <property type="term" value="P:carbohydrate metabolic process"/>
    <property type="evidence" value="ECO:0007669"/>
    <property type="project" value="InterPro"/>
</dbReference>
<dbReference type="PRINTS" id="PR00509">
    <property type="entry name" value="PGMPMM"/>
</dbReference>
<feature type="domain" description="Alpha-D-phosphohexomutase alpha/beta/alpha" evidence="6">
    <location>
        <begin position="311"/>
        <end position="424"/>
    </location>
</feature>
<dbReference type="STRING" id="8030.ENSSSAP00000074832"/>
<dbReference type="KEGG" id="sasa:106568718"/>
<evidence type="ECO:0000259" key="6">
    <source>
        <dbReference type="Pfam" id="PF02880"/>
    </source>
</evidence>
<evidence type="ECO:0000256" key="3">
    <source>
        <dbReference type="RuleBase" id="RU004326"/>
    </source>
</evidence>